<gene>
    <name evidence="2" type="ORF">AVEN_147964_1</name>
</gene>
<accession>A0A4Y2DA74</accession>
<dbReference type="Proteomes" id="UP000499080">
    <property type="component" value="Unassembled WGS sequence"/>
</dbReference>
<dbReference type="EMBL" id="BGPR01088814">
    <property type="protein sequence ID" value="GBM12784.1"/>
    <property type="molecule type" value="Genomic_DNA"/>
</dbReference>
<sequence length="108" mass="11792">MLGSVIPIVPTSTQEKGGNLMGQDRGCRPGDPISPIPGDECALLCPLLCWVLHYRPRTKPLDSRALVGPFFKRLRGDIDLVCRRIPENVSSKCILCLVGNYSALEKSA</sequence>
<evidence type="ECO:0000256" key="1">
    <source>
        <dbReference type="SAM" id="MobiDB-lite"/>
    </source>
</evidence>
<feature type="region of interest" description="Disordered" evidence="1">
    <location>
        <begin position="1"/>
        <end position="23"/>
    </location>
</feature>
<comment type="caution">
    <text evidence="2">The sequence shown here is derived from an EMBL/GenBank/DDBJ whole genome shotgun (WGS) entry which is preliminary data.</text>
</comment>
<evidence type="ECO:0000313" key="3">
    <source>
        <dbReference type="Proteomes" id="UP000499080"/>
    </source>
</evidence>
<dbReference type="AlphaFoldDB" id="A0A4Y2DA74"/>
<reference evidence="2 3" key="1">
    <citation type="journal article" date="2019" name="Sci. Rep.">
        <title>Orb-weaving spider Araneus ventricosus genome elucidates the spidroin gene catalogue.</title>
        <authorList>
            <person name="Kono N."/>
            <person name="Nakamura H."/>
            <person name="Ohtoshi R."/>
            <person name="Moran D.A.P."/>
            <person name="Shinohara A."/>
            <person name="Yoshida Y."/>
            <person name="Fujiwara M."/>
            <person name="Mori M."/>
            <person name="Tomita M."/>
            <person name="Arakawa K."/>
        </authorList>
    </citation>
    <scope>NUCLEOTIDE SEQUENCE [LARGE SCALE GENOMIC DNA]</scope>
</reference>
<keyword evidence="3" id="KW-1185">Reference proteome</keyword>
<proteinExistence type="predicted"/>
<protein>
    <submittedName>
        <fullName evidence="2">Uncharacterized protein</fullName>
    </submittedName>
</protein>
<name>A0A4Y2DA74_ARAVE</name>
<organism evidence="2 3">
    <name type="scientific">Araneus ventricosus</name>
    <name type="common">Orbweaver spider</name>
    <name type="synonym">Epeira ventricosa</name>
    <dbReference type="NCBI Taxonomy" id="182803"/>
    <lineage>
        <taxon>Eukaryota</taxon>
        <taxon>Metazoa</taxon>
        <taxon>Ecdysozoa</taxon>
        <taxon>Arthropoda</taxon>
        <taxon>Chelicerata</taxon>
        <taxon>Arachnida</taxon>
        <taxon>Araneae</taxon>
        <taxon>Araneomorphae</taxon>
        <taxon>Entelegynae</taxon>
        <taxon>Araneoidea</taxon>
        <taxon>Araneidae</taxon>
        <taxon>Araneus</taxon>
    </lineage>
</organism>
<evidence type="ECO:0000313" key="2">
    <source>
        <dbReference type="EMBL" id="GBM12784.1"/>
    </source>
</evidence>